<dbReference type="InterPro" id="IPR003425">
    <property type="entry name" value="CCB3/YggT"/>
</dbReference>
<reference evidence="4" key="1">
    <citation type="submission" date="2016-10" db="EMBL/GenBank/DDBJ databases">
        <authorList>
            <person name="Varghese N."/>
            <person name="Submissions S."/>
        </authorList>
    </citation>
    <scope>NUCLEOTIDE SEQUENCE [LARGE SCALE GENOMIC DNA]</scope>
    <source>
        <strain evidence="4">DSM 217</strain>
    </source>
</reference>
<evidence type="ECO:0000256" key="1">
    <source>
        <dbReference type="ARBA" id="ARBA00010894"/>
    </source>
</evidence>
<dbReference type="RefSeq" id="WP_093029751.1">
    <property type="nucleotide sequence ID" value="NZ_FNNZ01000005.1"/>
</dbReference>
<feature type="transmembrane region" description="Helical" evidence="2">
    <location>
        <begin position="110"/>
        <end position="128"/>
    </location>
</feature>
<evidence type="ECO:0000256" key="2">
    <source>
        <dbReference type="SAM" id="Phobius"/>
    </source>
</evidence>
<gene>
    <name evidence="3" type="ORF">SAMN05421783_105143</name>
</gene>
<dbReference type="AlphaFoldDB" id="A0A1H2ULF3"/>
<feature type="transmembrane region" description="Helical" evidence="2">
    <location>
        <begin position="166"/>
        <end position="187"/>
    </location>
</feature>
<keyword evidence="4" id="KW-1185">Reference proteome</keyword>
<dbReference type="Pfam" id="PF02325">
    <property type="entry name" value="CCB3_YggT"/>
    <property type="match status" value="2"/>
</dbReference>
<protein>
    <submittedName>
        <fullName evidence="3">YggT family protein</fullName>
    </submittedName>
</protein>
<dbReference type="STRING" id="1058.SAMN05421783_105143"/>
<sequence>MSASYLTNPAVFLIQTLFGLYITLVAIRFLLQWARADFYNPISQFVVKLTSPVLRPLRQVIPGYAGMDLAALVLAWLLKSVELGLLVAVLGLNAPWFGAFGWAVPAVVELFINIFLFGILIRVILSWVNPDPYNPAVALLTRLTDPIMRPAQRLIQPIGGIDLSPMAVIIGLVLLEMLLIPPLKWLVGSPF</sequence>
<evidence type="ECO:0000313" key="4">
    <source>
        <dbReference type="Proteomes" id="UP000198816"/>
    </source>
</evidence>
<feature type="transmembrane region" description="Helical" evidence="2">
    <location>
        <begin position="12"/>
        <end position="31"/>
    </location>
</feature>
<accession>A0A1H2ULF3</accession>
<keyword evidence="2" id="KW-0472">Membrane</keyword>
<keyword evidence="2" id="KW-0812">Transmembrane</keyword>
<dbReference type="OrthoDB" id="9806665at2"/>
<dbReference type="GO" id="GO:0016020">
    <property type="term" value="C:membrane"/>
    <property type="evidence" value="ECO:0007669"/>
    <property type="project" value="InterPro"/>
</dbReference>
<dbReference type="Proteomes" id="UP000198816">
    <property type="component" value="Unassembled WGS sequence"/>
</dbReference>
<organism evidence="3 4">
    <name type="scientific">Thiocapsa roseopersicina</name>
    <dbReference type="NCBI Taxonomy" id="1058"/>
    <lineage>
        <taxon>Bacteria</taxon>
        <taxon>Pseudomonadati</taxon>
        <taxon>Pseudomonadota</taxon>
        <taxon>Gammaproteobacteria</taxon>
        <taxon>Chromatiales</taxon>
        <taxon>Chromatiaceae</taxon>
        <taxon>Thiocapsa</taxon>
    </lineage>
</organism>
<comment type="similarity">
    <text evidence="1">Belongs to the YggT family.</text>
</comment>
<dbReference type="PANTHER" id="PTHR33219:SF14">
    <property type="entry name" value="PROTEIN COFACTOR ASSEMBLY OF COMPLEX C SUBUNIT B CCB3, CHLOROPLASTIC-RELATED"/>
    <property type="match status" value="1"/>
</dbReference>
<dbReference type="PANTHER" id="PTHR33219">
    <property type="entry name" value="YLMG HOMOLOG PROTEIN 2, CHLOROPLASTIC"/>
    <property type="match status" value="1"/>
</dbReference>
<name>A0A1H2ULF3_THIRO</name>
<evidence type="ECO:0000313" key="3">
    <source>
        <dbReference type="EMBL" id="SDW56314.1"/>
    </source>
</evidence>
<dbReference type="EMBL" id="FNNZ01000005">
    <property type="protein sequence ID" value="SDW56314.1"/>
    <property type="molecule type" value="Genomic_DNA"/>
</dbReference>
<keyword evidence="2" id="KW-1133">Transmembrane helix</keyword>
<proteinExistence type="inferred from homology"/>